<dbReference type="Proteomes" id="UP001589646">
    <property type="component" value="Unassembled WGS sequence"/>
</dbReference>
<protein>
    <submittedName>
        <fullName evidence="2">Uncharacterized protein</fullName>
    </submittedName>
</protein>
<gene>
    <name evidence="2" type="ORF">ACFFRN_44380</name>
</gene>
<sequence length="248" mass="27379">MLAFALGLAWLVLSPLCLWILVRGRNPARLSAVLTLVAMEAATVMISQERESLVVVAHDVPSAALRPSAPDCAERAPVPQAARLGRRHEQLRLYWTAAPDECGTAEVLLRRSGRELRVWITEGTPQTRPRPVDAPQTGHENPPQVQLQDASRAQPENAPRAQPEDASHTQPENTSRAQPENTSRAQAENTSRAQAENASSIRREGFRTVPVHVEYGTASLALPLHHLPRHTRYVTVDGRSGRRIPLQR</sequence>
<name>A0ABV5QDY5_9ACTN</name>
<comment type="caution">
    <text evidence="2">The sequence shown here is derived from an EMBL/GenBank/DDBJ whole genome shotgun (WGS) entry which is preliminary data.</text>
</comment>
<organism evidence="2 3">
    <name type="scientific">Nonomuraea roseola</name>
    <dbReference type="NCBI Taxonomy" id="46179"/>
    <lineage>
        <taxon>Bacteria</taxon>
        <taxon>Bacillati</taxon>
        <taxon>Actinomycetota</taxon>
        <taxon>Actinomycetes</taxon>
        <taxon>Streptosporangiales</taxon>
        <taxon>Streptosporangiaceae</taxon>
        <taxon>Nonomuraea</taxon>
    </lineage>
</organism>
<evidence type="ECO:0000313" key="3">
    <source>
        <dbReference type="Proteomes" id="UP001589646"/>
    </source>
</evidence>
<dbReference type="RefSeq" id="WP_346125689.1">
    <property type="nucleotide sequence ID" value="NZ_BAAAXC010000015.1"/>
</dbReference>
<proteinExistence type="predicted"/>
<evidence type="ECO:0000313" key="2">
    <source>
        <dbReference type="EMBL" id="MFB9533673.1"/>
    </source>
</evidence>
<feature type="region of interest" description="Disordered" evidence="1">
    <location>
        <begin position="120"/>
        <end position="203"/>
    </location>
</feature>
<dbReference type="EMBL" id="JBHMCE010000020">
    <property type="protein sequence ID" value="MFB9533673.1"/>
    <property type="molecule type" value="Genomic_DNA"/>
</dbReference>
<accession>A0ABV5QDY5</accession>
<keyword evidence="3" id="KW-1185">Reference proteome</keyword>
<reference evidence="2 3" key="1">
    <citation type="submission" date="2024-09" db="EMBL/GenBank/DDBJ databases">
        <authorList>
            <person name="Sun Q."/>
            <person name="Mori K."/>
        </authorList>
    </citation>
    <scope>NUCLEOTIDE SEQUENCE [LARGE SCALE GENOMIC DNA]</scope>
    <source>
        <strain evidence="2 3">JCM 3323</strain>
    </source>
</reference>
<feature type="compositionally biased region" description="Polar residues" evidence="1">
    <location>
        <begin position="168"/>
        <end position="200"/>
    </location>
</feature>
<evidence type="ECO:0000256" key="1">
    <source>
        <dbReference type="SAM" id="MobiDB-lite"/>
    </source>
</evidence>